<dbReference type="Pfam" id="PF14248">
    <property type="entry name" value="DUF4345"/>
    <property type="match status" value="1"/>
</dbReference>
<feature type="transmembrane region" description="Helical" evidence="1">
    <location>
        <begin position="51"/>
        <end position="69"/>
    </location>
</feature>
<dbReference type="RefSeq" id="WP_261294608.1">
    <property type="nucleotide sequence ID" value="NZ_JANQBK010000008.1"/>
</dbReference>
<sequence length="143" mass="15033">MTLLLRILVFVVAAFNLALGLVFLLAPVRIAPSFNVMPNGVQGIATLRADFSAFFLCGGLFAFIGAWQARRAPLRVPLLLLGIALGGRSIGVAMDGMVATTVTPMAAEFAMIVILALAYRQFAIGERTAECARRPHSGATGAA</sequence>
<feature type="transmembrane region" description="Helical" evidence="1">
    <location>
        <begin position="7"/>
        <end position="31"/>
    </location>
</feature>
<dbReference type="EMBL" id="JBHRXP010000009">
    <property type="protein sequence ID" value="MFC3581963.1"/>
    <property type="molecule type" value="Genomic_DNA"/>
</dbReference>
<accession>A0ABV7SZA3</accession>
<proteinExistence type="predicted"/>
<evidence type="ECO:0000313" key="3">
    <source>
        <dbReference type="Proteomes" id="UP001595713"/>
    </source>
</evidence>
<organism evidence="2 3">
    <name type="scientific">Sphingomonas hylomeconis</name>
    <dbReference type="NCBI Taxonomy" id="1395958"/>
    <lineage>
        <taxon>Bacteria</taxon>
        <taxon>Pseudomonadati</taxon>
        <taxon>Pseudomonadota</taxon>
        <taxon>Alphaproteobacteria</taxon>
        <taxon>Sphingomonadales</taxon>
        <taxon>Sphingomonadaceae</taxon>
        <taxon>Sphingomonas</taxon>
    </lineage>
</organism>
<keyword evidence="3" id="KW-1185">Reference proteome</keyword>
<feature type="transmembrane region" description="Helical" evidence="1">
    <location>
        <begin position="100"/>
        <end position="119"/>
    </location>
</feature>
<keyword evidence="1" id="KW-0472">Membrane</keyword>
<feature type="transmembrane region" description="Helical" evidence="1">
    <location>
        <begin position="76"/>
        <end position="94"/>
    </location>
</feature>
<reference evidence="3" key="1">
    <citation type="journal article" date="2019" name="Int. J. Syst. Evol. Microbiol.">
        <title>The Global Catalogue of Microorganisms (GCM) 10K type strain sequencing project: providing services to taxonomists for standard genome sequencing and annotation.</title>
        <authorList>
            <consortium name="The Broad Institute Genomics Platform"/>
            <consortium name="The Broad Institute Genome Sequencing Center for Infectious Disease"/>
            <person name="Wu L."/>
            <person name="Ma J."/>
        </authorList>
    </citation>
    <scope>NUCLEOTIDE SEQUENCE [LARGE SCALE GENOMIC DNA]</scope>
    <source>
        <strain evidence="3">KCTC 42739</strain>
    </source>
</reference>
<dbReference type="Proteomes" id="UP001595713">
    <property type="component" value="Unassembled WGS sequence"/>
</dbReference>
<evidence type="ECO:0000256" key="1">
    <source>
        <dbReference type="SAM" id="Phobius"/>
    </source>
</evidence>
<name>A0ABV7SZA3_9SPHN</name>
<comment type="caution">
    <text evidence="2">The sequence shown here is derived from an EMBL/GenBank/DDBJ whole genome shotgun (WGS) entry which is preliminary data.</text>
</comment>
<keyword evidence="1" id="KW-0812">Transmembrane</keyword>
<dbReference type="InterPro" id="IPR025597">
    <property type="entry name" value="DUF4345"/>
</dbReference>
<evidence type="ECO:0000313" key="2">
    <source>
        <dbReference type="EMBL" id="MFC3581963.1"/>
    </source>
</evidence>
<protein>
    <submittedName>
        <fullName evidence="2">DUF4345 family protein</fullName>
    </submittedName>
</protein>
<keyword evidence="1" id="KW-1133">Transmembrane helix</keyword>
<gene>
    <name evidence="2" type="ORF">ACFONA_17475</name>
</gene>